<reference evidence="3 4" key="1">
    <citation type="submission" date="2021-10" db="EMBL/GenBank/DDBJ databases">
        <title>Draft genome of Aestuariibacter halophilus JC2043.</title>
        <authorList>
            <person name="Emsley S.A."/>
            <person name="Pfannmuller K.M."/>
            <person name="Ushijima B."/>
            <person name="Saw J.H."/>
            <person name="Videau P."/>
        </authorList>
    </citation>
    <scope>NUCLEOTIDE SEQUENCE [LARGE SCALE GENOMIC DNA]</scope>
    <source>
        <strain evidence="3 4">JC2043</strain>
    </source>
</reference>
<feature type="transmembrane region" description="Helical" evidence="1">
    <location>
        <begin position="116"/>
        <end position="136"/>
    </location>
</feature>
<proteinExistence type="predicted"/>
<comment type="caution">
    <text evidence="3">The sequence shown here is derived from an EMBL/GenBank/DDBJ whole genome shotgun (WGS) entry which is preliminary data.</text>
</comment>
<keyword evidence="3" id="KW-0482">Metalloprotease</keyword>
<organism evidence="3 4">
    <name type="scientific">Fluctibacter halophilus</name>
    <dbReference type="NCBI Taxonomy" id="226011"/>
    <lineage>
        <taxon>Bacteria</taxon>
        <taxon>Pseudomonadati</taxon>
        <taxon>Pseudomonadota</taxon>
        <taxon>Gammaproteobacteria</taxon>
        <taxon>Alteromonadales</taxon>
        <taxon>Alteromonadaceae</taxon>
        <taxon>Fluctibacter</taxon>
    </lineage>
</organism>
<dbReference type="Pfam" id="PF02517">
    <property type="entry name" value="Rce1-like"/>
    <property type="match status" value="1"/>
</dbReference>
<gene>
    <name evidence="3" type="ORF">LJ739_07895</name>
</gene>
<feature type="transmembrane region" description="Helical" evidence="1">
    <location>
        <begin position="74"/>
        <end position="96"/>
    </location>
</feature>
<dbReference type="EMBL" id="JAJEWP010000001">
    <property type="protein sequence ID" value="MCC2616158.1"/>
    <property type="molecule type" value="Genomic_DNA"/>
</dbReference>
<feature type="domain" description="CAAX prenyl protease 2/Lysostaphin resistance protein A-like" evidence="2">
    <location>
        <begin position="123"/>
        <end position="215"/>
    </location>
</feature>
<dbReference type="Proteomes" id="UP001520878">
    <property type="component" value="Unassembled WGS sequence"/>
</dbReference>
<evidence type="ECO:0000259" key="2">
    <source>
        <dbReference type="Pfam" id="PF02517"/>
    </source>
</evidence>
<name>A0ABS8G6X2_9ALTE</name>
<feature type="transmembrane region" description="Helical" evidence="1">
    <location>
        <begin position="180"/>
        <end position="199"/>
    </location>
</feature>
<evidence type="ECO:0000313" key="3">
    <source>
        <dbReference type="EMBL" id="MCC2616158.1"/>
    </source>
</evidence>
<keyword evidence="1" id="KW-0472">Membrane</keyword>
<accession>A0ABS8G6X2</accession>
<keyword evidence="4" id="KW-1185">Reference proteome</keyword>
<evidence type="ECO:0000256" key="1">
    <source>
        <dbReference type="SAM" id="Phobius"/>
    </source>
</evidence>
<keyword evidence="1" id="KW-1133">Transmembrane helix</keyword>
<feature type="transmembrane region" description="Helical" evidence="1">
    <location>
        <begin position="35"/>
        <end position="53"/>
    </location>
</feature>
<keyword evidence="3" id="KW-0378">Hydrolase</keyword>
<keyword evidence="3" id="KW-0645">Protease</keyword>
<dbReference type="GO" id="GO:0008237">
    <property type="term" value="F:metallopeptidase activity"/>
    <property type="evidence" value="ECO:0007669"/>
    <property type="project" value="UniProtKB-KW"/>
</dbReference>
<protein>
    <submittedName>
        <fullName evidence="3">CPBP family intramembrane metalloprotease</fullName>
    </submittedName>
</protein>
<dbReference type="RefSeq" id="WP_229158884.1">
    <property type="nucleotide sequence ID" value="NZ_JAJEWP010000001.1"/>
</dbReference>
<feature type="transmembrane region" description="Helical" evidence="1">
    <location>
        <begin position="12"/>
        <end position="29"/>
    </location>
</feature>
<dbReference type="InterPro" id="IPR003675">
    <property type="entry name" value="Rce1/LyrA-like_dom"/>
</dbReference>
<evidence type="ECO:0000313" key="4">
    <source>
        <dbReference type="Proteomes" id="UP001520878"/>
    </source>
</evidence>
<sequence>MTNVSSPRLQMAAEVGLVLCAFFGTRFALRLLDISYSGPIGTVVALGAIYLLYRYRTGLFSPIGLRTHPGAGPAALSIVLTVAVTILLATVILPYLKTLTGYVPSDAPGRFDYIKGNATALVLSVVGIAWFAAAFGEEVLFRGFLMTRLAVLLGDSFTARSVAVAGQALLFAMLHGSVLANQLFAGLIALAYGIIYFTLAKRSLWPLIVAHAIPDTISFIQMYAAQR</sequence>
<keyword evidence="1" id="KW-0812">Transmembrane</keyword>